<evidence type="ECO:0000313" key="1">
    <source>
        <dbReference type="EMBL" id="RPB06614.1"/>
    </source>
</evidence>
<proteinExistence type="predicted"/>
<gene>
    <name evidence="1" type="ORF">P167DRAFT_580290</name>
</gene>
<keyword evidence="2" id="KW-1185">Reference proteome</keyword>
<name>A0A3N4K7W5_9PEZI</name>
<evidence type="ECO:0000313" key="2">
    <source>
        <dbReference type="Proteomes" id="UP000277580"/>
    </source>
</evidence>
<accession>A0A3N4K7W5</accession>
<dbReference type="Proteomes" id="UP000277580">
    <property type="component" value="Unassembled WGS sequence"/>
</dbReference>
<reference evidence="1 2" key="1">
    <citation type="journal article" date="2018" name="Nat. Ecol. Evol.">
        <title>Pezizomycetes genomes reveal the molecular basis of ectomycorrhizal truffle lifestyle.</title>
        <authorList>
            <person name="Murat C."/>
            <person name="Payen T."/>
            <person name="Noel B."/>
            <person name="Kuo A."/>
            <person name="Morin E."/>
            <person name="Chen J."/>
            <person name="Kohler A."/>
            <person name="Krizsan K."/>
            <person name="Balestrini R."/>
            <person name="Da Silva C."/>
            <person name="Montanini B."/>
            <person name="Hainaut M."/>
            <person name="Levati E."/>
            <person name="Barry K.W."/>
            <person name="Belfiori B."/>
            <person name="Cichocki N."/>
            <person name="Clum A."/>
            <person name="Dockter R.B."/>
            <person name="Fauchery L."/>
            <person name="Guy J."/>
            <person name="Iotti M."/>
            <person name="Le Tacon F."/>
            <person name="Lindquist E.A."/>
            <person name="Lipzen A."/>
            <person name="Malagnac F."/>
            <person name="Mello A."/>
            <person name="Molinier V."/>
            <person name="Miyauchi S."/>
            <person name="Poulain J."/>
            <person name="Riccioni C."/>
            <person name="Rubini A."/>
            <person name="Sitrit Y."/>
            <person name="Splivallo R."/>
            <person name="Traeger S."/>
            <person name="Wang M."/>
            <person name="Zifcakova L."/>
            <person name="Wipf D."/>
            <person name="Zambonelli A."/>
            <person name="Paolocci F."/>
            <person name="Nowrousian M."/>
            <person name="Ottonello S."/>
            <person name="Baldrian P."/>
            <person name="Spatafora J.W."/>
            <person name="Henrissat B."/>
            <person name="Nagy L.G."/>
            <person name="Aury J.M."/>
            <person name="Wincker P."/>
            <person name="Grigoriev I.V."/>
            <person name="Bonfante P."/>
            <person name="Martin F.M."/>
        </authorList>
    </citation>
    <scope>NUCLEOTIDE SEQUENCE [LARGE SCALE GENOMIC DNA]</scope>
    <source>
        <strain evidence="1 2">CCBAS932</strain>
    </source>
</reference>
<dbReference type="OrthoDB" id="5331891at2759"/>
<dbReference type="PANTHER" id="PTHR35186:SF4">
    <property type="entry name" value="PRION-INHIBITION AND PROPAGATION HELO DOMAIN-CONTAINING PROTEIN"/>
    <property type="match status" value="1"/>
</dbReference>
<protein>
    <submittedName>
        <fullName evidence="1">Uncharacterized protein</fullName>
    </submittedName>
</protein>
<dbReference type="EMBL" id="ML119263">
    <property type="protein sequence ID" value="RPB06614.1"/>
    <property type="molecule type" value="Genomic_DNA"/>
</dbReference>
<dbReference type="AlphaFoldDB" id="A0A3N4K7W5"/>
<sequence>MEAAAGVIGVLGVLPLTVLVFKGYQKVTTFVSQYKVYADDMRRVRGTVIVLESVLKQDIELFLFNIVDETVRHSLLDDLNSPHWHAPDLNIRLEAKLGAHVEAVKSAIANCVLTLDRIHDSQVIAQEKLAQAGAPASPVAPASTLRRRDRMVQLFVSIVLLLRPQGGHHPRTRLRNLVKGLIGEVKALCNELRDHISDLQSIFKAVETSRRLKSVQLQYPPLPGVSVSVSASASAAEMAMDRRSADAVHASSGRLHKAISNALICQCHTVHLCLDGQAVDPTAGSSVPLQPPIEIRPRFSFLFSHGIGDALRPGPTTVCFEHGRSGSSVSTPQRASSSPSSIVCVEVAGQSEGYERHIDDNGSGFHLRLAPSVPHRLGAGSCAGYVSLGQVIATRASDLTVYDRFLITITLAQSLLHFYSSSWIRHWGVGSIYYFAVQEVEIPEIGRWTPYLVLQPGENDVGDRNRDVYRLGYLLLQLGGLSVHELQGADPSDVEITRAISRVYRSMGRNYVAFVESCLNVWGQNRVMDLMQGENLGTYLGHLVQLRRDAMTLLDRRLH</sequence>
<dbReference type="InParanoid" id="A0A3N4K7W5"/>
<organism evidence="1 2">
    <name type="scientific">Morchella conica CCBAS932</name>
    <dbReference type="NCBI Taxonomy" id="1392247"/>
    <lineage>
        <taxon>Eukaryota</taxon>
        <taxon>Fungi</taxon>
        <taxon>Dikarya</taxon>
        <taxon>Ascomycota</taxon>
        <taxon>Pezizomycotina</taxon>
        <taxon>Pezizomycetes</taxon>
        <taxon>Pezizales</taxon>
        <taxon>Morchellaceae</taxon>
        <taxon>Morchella</taxon>
    </lineage>
</organism>
<dbReference type="PANTHER" id="PTHR35186">
    <property type="entry name" value="ANK_REP_REGION DOMAIN-CONTAINING PROTEIN"/>
    <property type="match status" value="1"/>
</dbReference>